<reference evidence="14 15" key="1">
    <citation type="submission" date="2020-08" db="EMBL/GenBank/DDBJ databases">
        <title>Sequencing the genomes of 1000 actinobacteria strains.</title>
        <authorList>
            <person name="Klenk H.-P."/>
        </authorList>
    </citation>
    <scope>NUCLEOTIDE SEQUENCE [LARGE SCALE GENOMIC DNA]</scope>
    <source>
        <strain evidence="14 15">DSM 17294</strain>
    </source>
</reference>
<dbReference type="PANTHER" id="PTHR43050:SF1">
    <property type="entry name" value="SERINE RACEMASE"/>
    <property type="match status" value="1"/>
</dbReference>
<dbReference type="PROSITE" id="PS00165">
    <property type="entry name" value="DEHYDRATASE_SER_THR"/>
    <property type="match status" value="1"/>
</dbReference>
<evidence type="ECO:0000256" key="6">
    <source>
        <dbReference type="ARBA" id="ARBA00010869"/>
    </source>
</evidence>
<evidence type="ECO:0000256" key="10">
    <source>
        <dbReference type="ARBA" id="ARBA00023239"/>
    </source>
</evidence>
<comment type="catalytic activity">
    <reaction evidence="1">
        <text>L-threonine = 2-oxobutanoate + NH4(+)</text>
        <dbReference type="Rhea" id="RHEA:22108"/>
        <dbReference type="ChEBI" id="CHEBI:16763"/>
        <dbReference type="ChEBI" id="CHEBI:28938"/>
        <dbReference type="ChEBI" id="CHEBI:57926"/>
        <dbReference type="EC" id="4.3.1.19"/>
    </reaction>
</comment>
<dbReference type="Pfam" id="PF00291">
    <property type="entry name" value="PALP"/>
    <property type="match status" value="1"/>
</dbReference>
<keyword evidence="8" id="KW-0460">Magnesium</keyword>
<protein>
    <recommendedName>
        <fullName evidence="7">threonine ammonia-lyase</fullName>
        <ecNumber evidence="7">4.3.1.19</ecNumber>
    </recommendedName>
    <alternativeName>
        <fullName evidence="12">Threonine deaminase</fullName>
    </alternativeName>
</protein>
<evidence type="ECO:0000313" key="14">
    <source>
        <dbReference type="EMBL" id="MBB5977280.1"/>
    </source>
</evidence>
<comment type="similarity">
    <text evidence="6">Belongs to the serine/threonine dehydratase family.</text>
</comment>
<dbReference type="Proteomes" id="UP000558997">
    <property type="component" value="Unassembled WGS sequence"/>
</dbReference>
<sequence length="320" mass="33100">MEIIETVTLQDIRLAADRIAGACLRTPVVRLPENGPAGGAWLKLESLQRTGSFKLRGASNALAQLDENQRRAGVVTHSSGNHGQAVACAAASLGVAATVVMPDVASPWKIARTQAWGAEVVLRPAAETVQLAHELARGTGACLIPPFDDARIIAGQGTVGLELLEQIPEPPAVLVPVGGGALVSGIATAVKLTLAGTRVIAVEPELAGDLAEGFRAGERRTWSTDLTGRTIADGVRSSAVGMLPWAHITRYVDAVLTVTEDGIRTAVRLLAEVGKLVVEPSAAVTTAALLEHPGRIPAGSVAVVTGGNVDLDSFSRLLAR</sequence>
<evidence type="ECO:0000256" key="2">
    <source>
        <dbReference type="ARBA" id="ARBA00001913"/>
    </source>
</evidence>
<evidence type="ECO:0000256" key="8">
    <source>
        <dbReference type="ARBA" id="ARBA00022842"/>
    </source>
</evidence>
<comment type="function">
    <text evidence="11">Catalyzes the anaerobic formation of alpha-ketobutyrate and ammonia from threonine in a two-step reaction. The first step involved a dehydration of threonine and a production of enamine intermediates (aminocrotonate), which tautomerizes to its imine form (iminobutyrate). Both intermediates are unstable and short-lived. The second step is the nonenzymatic hydrolysis of the enamine/imine intermediates to form 2-ketobutyrate and free ammonia. In the low water environment of the cell, the second step is accelerated by RidA.</text>
</comment>
<evidence type="ECO:0000256" key="4">
    <source>
        <dbReference type="ARBA" id="ARBA00001936"/>
    </source>
</evidence>
<name>A0A841DKS4_9ACTN</name>
<dbReference type="AlphaFoldDB" id="A0A841DKS4"/>
<dbReference type="GO" id="GO:0018114">
    <property type="term" value="F:threonine racemase activity"/>
    <property type="evidence" value="ECO:0007669"/>
    <property type="project" value="TreeGrafter"/>
</dbReference>
<dbReference type="CDD" id="cd01562">
    <property type="entry name" value="Thr-dehyd"/>
    <property type="match status" value="1"/>
</dbReference>
<dbReference type="Gene3D" id="3.40.50.1100">
    <property type="match status" value="2"/>
</dbReference>
<dbReference type="SUPFAM" id="SSF53686">
    <property type="entry name" value="Tryptophan synthase beta subunit-like PLP-dependent enzymes"/>
    <property type="match status" value="1"/>
</dbReference>
<comment type="cofactor">
    <cofactor evidence="2">
        <name>Ca(2+)</name>
        <dbReference type="ChEBI" id="CHEBI:29108"/>
    </cofactor>
</comment>
<evidence type="ECO:0000256" key="7">
    <source>
        <dbReference type="ARBA" id="ARBA00012096"/>
    </source>
</evidence>
<comment type="cofactor">
    <cofactor evidence="4">
        <name>Mn(2+)</name>
        <dbReference type="ChEBI" id="CHEBI:29035"/>
    </cofactor>
</comment>
<evidence type="ECO:0000313" key="15">
    <source>
        <dbReference type="Proteomes" id="UP000558997"/>
    </source>
</evidence>
<comment type="caution">
    <text evidence="14">The sequence shown here is derived from an EMBL/GenBank/DDBJ whole genome shotgun (WGS) entry which is preliminary data.</text>
</comment>
<dbReference type="GO" id="GO:0003941">
    <property type="term" value="F:L-serine ammonia-lyase activity"/>
    <property type="evidence" value="ECO:0007669"/>
    <property type="project" value="TreeGrafter"/>
</dbReference>
<proteinExistence type="inferred from homology"/>
<feature type="domain" description="Tryptophan synthase beta chain-like PALP" evidence="13">
    <location>
        <begin position="23"/>
        <end position="305"/>
    </location>
</feature>
<comment type="cofactor">
    <cofactor evidence="5">
        <name>Mg(2+)</name>
        <dbReference type="ChEBI" id="CHEBI:18420"/>
    </cofactor>
</comment>
<dbReference type="EC" id="4.3.1.19" evidence="7"/>
<dbReference type="FunFam" id="3.40.50.1100:FF:000005">
    <property type="entry name" value="Threonine dehydratase catabolic"/>
    <property type="match status" value="1"/>
</dbReference>
<dbReference type="GO" id="GO:0030378">
    <property type="term" value="F:serine racemase activity"/>
    <property type="evidence" value="ECO:0007669"/>
    <property type="project" value="TreeGrafter"/>
</dbReference>
<dbReference type="InterPro" id="IPR001926">
    <property type="entry name" value="TrpB-like_PALP"/>
</dbReference>
<evidence type="ECO:0000256" key="3">
    <source>
        <dbReference type="ARBA" id="ARBA00001933"/>
    </source>
</evidence>
<evidence type="ECO:0000256" key="12">
    <source>
        <dbReference type="ARBA" id="ARBA00031427"/>
    </source>
</evidence>
<dbReference type="GO" id="GO:0004794">
    <property type="term" value="F:threonine deaminase activity"/>
    <property type="evidence" value="ECO:0007669"/>
    <property type="project" value="UniProtKB-EC"/>
</dbReference>
<gene>
    <name evidence="14" type="ORF">HDA44_000621</name>
</gene>
<comment type="cofactor">
    <cofactor evidence="3">
        <name>pyridoxal 5'-phosphate</name>
        <dbReference type="ChEBI" id="CHEBI:597326"/>
    </cofactor>
</comment>
<accession>A0A841DKS4</accession>
<dbReference type="EMBL" id="JACHNF010000001">
    <property type="protein sequence ID" value="MBB5977280.1"/>
    <property type="molecule type" value="Genomic_DNA"/>
</dbReference>
<evidence type="ECO:0000256" key="9">
    <source>
        <dbReference type="ARBA" id="ARBA00022898"/>
    </source>
</evidence>
<dbReference type="GO" id="GO:0005524">
    <property type="term" value="F:ATP binding"/>
    <property type="evidence" value="ECO:0007669"/>
    <property type="project" value="TreeGrafter"/>
</dbReference>
<evidence type="ECO:0000256" key="11">
    <source>
        <dbReference type="ARBA" id="ARBA00025527"/>
    </source>
</evidence>
<organism evidence="14 15">
    <name type="scientific">Kribbella solani</name>
    <dbReference type="NCBI Taxonomy" id="236067"/>
    <lineage>
        <taxon>Bacteria</taxon>
        <taxon>Bacillati</taxon>
        <taxon>Actinomycetota</taxon>
        <taxon>Actinomycetes</taxon>
        <taxon>Propionibacteriales</taxon>
        <taxon>Kribbellaceae</taxon>
        <taxon>Kribbella</taxon>
    </lineage>
</organism>
<keyword evidence="15" id="KW-1185">Reference proteome</keyword>
<dbReference type="GO" id="GO:0030170">
    <property type="term" value="F:pyridoxal phosphate binding"/>
    <property type="evidence" value="ECO:0007669"/>
    <property type="project" value="InterPro"/>
</dbReference>
<dbReference type="InterPro" id="IPR000634">
    <property type="entry name" value="Ser/Thr_deHydtase_PyrdxlP-BS"/>
</dbReference>
<dbReference type="InterPro" id="IPR036052">
    <property type="entry name" value="TrpB-like_PALP_sf"/>
</dbReference>
<evidence type="ECO:0000256" key="1">
    <source>
        <dbReference type="ARBA" id="ARBA00001274"/>
    </source>
</evidence>
<dbReference type="GO" id="GO:0000287">
    <property type="term" value="F:magnesium ion binding"/>
    <property type="evidence" value="ECO:0007669"/>
    <property type="project" value="TreeGrafter"/>
</dbReference>
<dbReference type="RefSeq" id="WP_337905609.1">
    <property type="nucleotide sequence ID" value="NZ_BAAAVN010000005.1"/>
</dbReference>
<evidence type="ECO:0000259" key="13">
    <source>
        <dbReference type="Pfam" id="PF00291"/>
    </source>
</evidence>
<dbReference type="PANTHER" id="PTHR43050">
    <property type="entry name" value="SERINE / THREONINE RACEMASE FAMILY MEMBER"/>
    <property type="match status" value="1"/>
</dbReference>
<dbReference type="GO" id="GO:0070179">
    <property type="term" value="P:D-serine biosynthetic process"/>
    <property type="evidence" value="ECO:0007669"/>
    <property type="project" value="TreeGrafter"/>
</dbReference>
<evidence type="ECO:0000256" key="5">
    <source>
        <dbReference type="ARBA" id="ARBA00001946"/>
    </source>
</evidence>
<keyword evidence="9" id="KW-0663">Pyridoxal phosphate</keyword>
<keyword evidence="10 14" id="KW-0456">Lyase</keyword>